<name>G0WDB5_NAUDC</name>
<dbReference type="KEGG" id="ndi:NDAI_0F04580"/>
<evidence type="ECO:0000256" key="1">
    <source>
        <dbReference type="ARBA" id="ARBA00009953"/>
    </source>
</evidence>
<evidence type="ECO:0000259" key="3">
    <source>
        <dbReference type="Pfam" id="PF08620"/>
    </source>
</evidence>
<dbReference type="OMA" id="TQRCIAI"/>
<feature type="compositionally biased region" description="Basic and acidic residues" evidence="2">
    <location>
        <begin position="77"/>
        <end position="103"/>
    </location>
</feature>
<dbReference type="InterPro" id="IPR039913">
    <property type="entry name" value="RPAP1/Rba50"/>
</dbReference>
<evidence type="ECO:0000256" key="2">
    <source>
        <dbReference type="SAM" id="MobiDB-lite"/>
    </source>
</evidence>
<dbReference type="PANTHER" id="PTHR21483">
    <property type="entry name" value="RNA POLYMERASE II-ASSOCIATED PROTEIN 1"/>
    <property type="match status" value="1"/>
</dbReference>
<dbReference type="OrthoDB" id="348201at2759"/>
<organism evidence="5 6">
    <name type="scientific">Naumovozyma dairenensis (strain ATCC 10597 / BCRC 20456 / CBS 421 / NBRC 0211 / NRRL Y-12639)</name>
    <name type="common">Saccharomyces dairenensis</name>
    <dbReference type="NCBI Taxonomy" id="1071378"/>
    <lineage>
        <taxon>Eukaryota</taxon>
        <taxon>Fungi</taxon>
        <taxon>Dikarya</taxon>
        <taxon>Ascomycota</taxon>
        <taxon>Saccharomycotina</taxon>
        <taxon>Saccharomycetes</taxon>
        <taxon>Saccharomycetales</taxon>
        <taxon>Saccharomycetaceae</taxon>
        <taxon>Naumovozyma</taxon>
    </lineage>
</organism>
<sequence length="513" mass="59189">MDLLGDIVEKNISSDEESLGTNHNNDHDDDLLNFEIKEHKDLDDIYPENSAKNGFPELYKPTKISSWKQRLRAKKVQQKEKSSSKDEIPRVRREPMERKKENVMSEAQSIHMENLNRIKDMTDEQFLNEKRELLESLNPKLIKNLLSKINKRLDNDTNNSTALFPEVEGASGTWVGGINENVVPTTNDINKLPSLLDDEQVKKVLNIQDLSLNDSDGNEPQKEVRFEGENNKTIDHDDEANVSVYDDYDDVDDVAPLDYQMAQTIDHMSNEELMKDVHFITHNHNHSQNDEEMEGEEDVDVNLDINDPDFDSKLHEKYFPDLPKDIDKLKWFQQVPNLPENGNENGIIIEDVSQCRFDFNGNLIPPTRKIDNTTHSALHHHATDPQLAGYTIPELQHLSISNFPSQRCISIQILGRILYKLGKQTYYQLIPEVDVETYQEDGNIDNVMKRIYSMFWDLCKTCNVIESLEIAANESFTKNLSVRNYAIDALWLWRKGGGDFRISEEKRGKTDSN</sequence>
<accession>G0WDB5</accession>
<dbReference type="PANTHER" id="PTHR21483:SF18">
    <property type="entry name" value="RNA POLYMERASE II-ASSOCIATED PROTEIN 1"/>
    <property type="match status" value="1"/>
</dbReference>
<feature type="domain" description="RPAP1 C-terminal" evidence="3">
    <location>
        <begin position="354"/>
        <end position="421"/>
    </location>
</feature>
<dbReference type="eggNOG" id="KOG1894">
    <property type="taxonomic scope" value="Eukaryota"/>
</dbReference>
<dbReference type="EMBL" id="HE580272">
    <property type="protein sequence ID" value="CCD25776.1"/>
    <property type="molecule type" value="Genomic_DNA"/>
</dbReference>
<comment type="similarity">
    <text evidence="1">Belongs to the RPAP1 family.</text>
</comment>
<dbReference type="InterPro" id="IPR013930">
    <property type="entry name" value="RPAP1_N"/>
</dbReference>
<protein>
    <recommendedName>
        <fullName evidence="7">RNA polymerase II-associated protein RBA50</fullName>
    </recommendedName>
</protein>
<dbReference type="Pfam" id="PF08620">
    <property type="entry name" value="RPAP1_C"/>
    <property type="match status" value="1"/>
</dbReference>
<dbReference type="InterPro" id="IPR013929">
    <property type="entry name" value="RPAP1_C"/>
</dbReference>
<dbReference type="AlphaFoldDB" id="G0WDB5"/>
<dbReference type="RefSeq" id="XP_003671019.1">
    <property type="nucleotide sequence ID" value="XM_003670971.1"/>
</dbReference>
<keyword evidence="6" id="KW-1185">Reference proteome</keyword>
<gene>
    <name evidence="5" type="primary">NDAI0F04580</name>
    <name evidence="5" type="ordered locus">NDAI_0F04580</name>
</gene>
<evidence type="ECO:0000313" key="6">
    <source>
        <dbReference type="Proteomes" id="UP000000689"/>
    </source>
</evidence>
<dbReference type="Pfam" id="PF08621">
    <property type="entry name" value="RPAP1_N"/>
    <property type="match status" value="1"/>
</dbReference>
<dbReference type="HOGENOM" id="CLU_031074_0_0_1"/>
<proteinExistence type="inferred from homology"/>
<feature type="region of interest" description="Disordered" evidence="2">
    <location>
        <begin position="73"/>
        <end position="107"/>
    </location>
</feature>
<reference evidence="5 6" key="1">
    <citation type="journal article" date="2011" name="Proc. Natl. Acad. Sci. U.S.A.">
        <title>Evolutionary erosion of yeast sex chromosomes by mating-type switching accidents.</title>
        <authorList>
            <person name="Gordon J.L."/>
            <person name="Armisen D."/>
            <person name="Proux-Wera E."/>
            <person name="Oheigeartaigh S.S."/>
            <person name="Byrne K.P."/>
            <person name="Wolfe K.H."/>
        </authorList>
    </citation>
    <scope>NUCLEOTIDE SEQUENCE [LARGE SCALE GENOMIC DNA]</scope>
    <source>
        <strain evidence="6">ATCC 10597 / BCRC 20456 / CBS 421 / NBRC 0211 / NRRL Y-12639</strain>
    </source>
</reference>
<evidence type="ECO:0000259" key="4">
    <source>
        <dbReference type="Pfam" id="PF08621"/>
    </source>
</evidence>
<dbReference type="GO" id="GO:0006366">
    <property type="term" value="P:transcription by RNA polymerase II"/>
    <property type="evidence" value="ECO:0007669"/>
    <property type="project" value="EnsemblFungi"/>
</dbReference>
<evidence type="ECO:0000313" key="5">
    <source>
        <dbReference type="EMBL" id="CCD25776.1"/>
    </source>
</evidence>
<evidence type="ECO:0008006" key="7">
    <source>
        <dbReference type="Google" id="ProtNLM"/>
    </source>
</evidence>
<dbReference type="GeneID" id="11497113"/>
<feature type="domain" description="RPAP1 N-terminal" evidence="4">
    <location>
        <begin position="108"/>
        <end position="152"/>
    </location>
</feature>
<dbReference type="Proteomes" id="UP000000689">
    <property type="component" value="Chromosome 6"/>
</dbReference>